<evidence type="ECO:0000313" key="1">
    <source>
        <dbReference type="EMBL" id="NYJ15991.1"/>
    </source>
</evidence>
<evidence type="ECO:0000313" key="2">
    <source>
        <dbReference type="Proteomes" id="UP000560069"/>
    </source>
</evidence>
<sequence length="138" mass="15531">MPEDEDEVLVYFGYHRSFNPSLERFVVLHDGDAETVGAGTENEYSRWNCIGDETDTGIGSLSDARYDDELFDINISYGDSPLNHADDRVRDVAISERELEFNAYSNAAGGYVSDDDREDVMPRFIGLCGDTERFVMGH</sequence>
<dbReference type="AlphaFoldDB" id="A0A7Z0E6T0"/>
<gene>
    <name evidence="1" type="ORF">HNR11_000525</name>
</gene>
<comment type="caution">
    <text evidence="1">The sequence shown here is derived from an EMBL/GenBank/DDBJ whole genome shotgun (WGS) entry which is preliminary data.</text>
</comment>
<dbReference type="EMBL" id="JACCFQ010000001">
    <property type="protein sequence ID" value="NYJ15991.1"/>
    <property type="molecule type" value="Genomic_DNA"/>
</dbReference>
<name>A0A7Z0E6T0_9MICC</name>
<keyword evidence="1" id="KW-0675">Receptor</keyword>
<accession>A0A7Z0E6T0</accession>
<proteinExistence type="predicted"/>
<dbReference type="RefSeq" id="WP_179441018.1">
    <property type="nucleotide sequence ID" value="NZ_BAAALK010000008.1"/>
</dbReference>
<protein>
    <submittedName>
        <fullName evidence="1">Outer membrane receptor for Fe3+-dicitrate</fullName>
    </submittedName>
</protein>
<dbReference type="Proteomes" id="UP000560069">
    <property type="component" value="Unassembled WGS sequence"/>
</dbReference>
<reference evidence="1 2" key="1">
    <citation type="submission" date="2020-07" db="EMBL/GenBank/DDBJ databases">
        <title>Sequencing the genomes of 1000 actinobacteria strains.</title>
        <authorList>
            <person name="Klenk H.-P."/>
        </authorList>
    </citation>
    <scope>NUCLEOTIDE SEQUENCE [LARGE SCALE GENOMIC DNA]</scope>
    <source>
        <strain evidence="1 2">DSM 15664</strain>
    </source>
</reference>
<organism evidence="1 2">
    <name type="scientific">Nesterenkonia sandarakina</name>
    <dbReference type="NCBI Taxonomy" id="272918"/>
    <lineage>
        <taxon>Bacteria</taxon>
        <taxon>Bacillati</taxon>
        <taxon>Actinomycetota</taxon>
        <taxon>Actinomycetes</taxon>
        <taxon>Micrococcales</taxon>
        <taxon>Micrococcaceae</taxon>
        <taxon>Nesterenkonia</taxon>
    </lineage>
</organism>
<keyword evidence="2" id="KW-1185">Reference proteome</keyword>